<comment type="caution">
    <text evidence="1">The sequence shown here is derived from an EMBL/GenBank/DDBJ whole genome shotgun (WGS) entry which is preliminary data.</text>
</comment>
<reference evidence="1 2" key="1">
    <citation type="journal article" date="2017" name="Gigascience">
        <title>Draft genome of the honey bee ectoparasitic mite, Tropilaelaps mercedesae, is shaped by the parasitic life history.</title>
        <authorList>
            <person name="Dong X."/>
            <person name="Armstrong S.D."/>
            <person name="Xia D."/>
            <person name="Makepeace B.L."/>
            <person name="Darby A.C."/>
            <person name="Kadowaki T."/>
        </authorList>
    </citation>
    <scope>NUCLEOTIDE SEQUENCE [LARGE SCALE GENOMIC DNA]</scope>
    <source>
        <strain evidence="1">Wuxi-XJTLU</strain>
    </source>
</reference>
<gene>
    <name evidence="1" type="ORF">BIW11_07529</name>
</gene>
<name>A0A1V9XTX4_9ACAR</name>
<evidence type="ECO:0000313" key="1">
    <source>
        <dbReference type="EMBL" id="OQR76818.1"/>
    </source>
</evidence>
<dbReference type="Proteomes" id="UP000192247">
    <property type="component" value="Unassembled WGS sequence"/>
</dbReference>
<sequence>MLIKFAVEPNFACAYYFSHIDLYIQAGHEIDPTDFDEIRDANSEFFACLASLADGSIEVFNEVRSSSTNKERFIRKTRFSTPLD</sequence>
<dbReference type="OrthoDB" id="10362086at2759"/>
<accession>A0A1V9XTX4</accession>
<dbReference type="EMBL" id="MNPL01004352">
    <property type="protein sequence ID" value="OQR76818.1"/>
    <property type="molecule type" value="Genomic_DNA"/>
</dbReference>
<keyword evidence="2" id="KW-1185">Reference proteome</keyword>
<dbReference type="InParanoid" id="A0A1V9XTX4"/>
<proteinExistence type="predicted"/>
<protein>
    <submittedName>
        <fullName evidence="1">Uncharacterized protein</fullName>
    </submittedName>
</protein>
<evidence type="ECO:0000313" key="2">
    <source>
        <dbReference type="Proteomes" id="UP000192247"/>
    </source>
</evidence>
<dbReference type="AlphaFoldDB" id="A0A1V9XTX4"/>
<organism evidence="1 2">
    <name type="scientific">Tropilaelaps mercedesae</name>
    <dbReference type="NCBI Taxonomy" id="418985"/>
    <lineage>
        <taxon>Eukaryota</taxon>
        <taxon>Metazoa</taxon>
        <taxon>Ecdysozoa</taxon>
        <taxon>Arthropoda</taxon>
        <taxon>Chelicerata</taxon>
        <taxon>Arachnida</taxon>
        <taxon>Acari</taxon>
        <taxon>Parasitiformes</taxon>
        <taxon>Mesostigmata</taxon>
        <taxon>Gamasina</taxon>
        <taxon>Dermanyssoidea</taxon>
        <taxon>Laelapidae</taxon>
        <taxon>Tropilaelaps</taxon>
    </lineage>
</organism>